<keyword evidence="3" id="KW-0963">Cytoplasm</keyword>
<name>A0A410H1E2_9GAMM</name>
<dbReference type="GO" id="GO:0006096">
    <property type="term" value="P:glycolytic process"/>
    <property type="evidence" value="ECO:0007669"/>
    <property type="project" value="UniProtKB-UniRule"/>
</dbReference>
<evidence type="ECO:0000256" key="3">
    <source>
        <dbReference type="HAMAP-Rule" id="MF_00524"/>
    </source>
</evidence>
<dbReference type="RefSeq" id="WP_128384442.1">
    <property type="nucleotide sequence ID" value="NZ_CP035033.1"/>
</dbReference>
<dbReference type="Gene3D" id="3.40.367.20">
    <property type="match status" value="1"/>
</dbReference>
<dbReference type="PANTHER" id="PTHR47363:SF1">
    <property type="entry name" value="GLUCOKINASE"/>
    <property type="match status" value="1"/>
</dbReference>
<gene>
    <name evidence="3 5" type="primary">glk</name>
    <name evidence="5" type="ORF">EPV75_03150</name>
</gene>
<dbReference type="Pfam" id="PF02685">
    <property type="entry name" value="Glucokinase"/>
    <property type="match status" value="1"/>
</dbReference>
<evidence type="ECO:0000256" key="1">
    <source>
        <dbReference type="ARBA" id="ARBA00022679"/>
    </source>
</evidence>
<keyword evidence="2 3" id="KW-0418">Kinase</keyword>
<dbReference type="HAMAP" id="MF_00524">
    <property type="entry name" value="Glucokinase"/>
    <property type="match status" value="1"/>
</dbReference>
<accession>A0A410H1E2</accession>
<dbReference type="EMBL" id="CP035033">
    <property type="protein sequence ID" value="QAB14739.1"/>
    <property type="molecule type" value="Genomic_DNA"/>
</dbReference>
<dbReference type="GO" id="GO:0005524">
    <property type="term" value="F:ATP binding"/>
    <property type="evidence" value="ECO:0007669"/>
    <property type="project" value="UniProtKB-UniRule"/>
</dbReference>
<evidence type="ECO:0000256" key="2">
    <source>
        <dbReference type="ARBA" id="ARBA00022777"/>
    </source>
</evidence>
<dbReference type="PANTHER" id="PTHR47363">
    <property type="entry name" value="GLUCOKINASE"/>
    <property type="match status" value="1"/>
</dbReference>
<keyword evidence="3" id="KW-0067">ATP-binding</keyword>
<protein>
    <recommendedName>
        <fullName evidence="3">Glucokinase</fullName>
        <ecNumber evidence="3">2.7.1.2</ecNumber>
    </recommendedName>
    <alternativeName>
        <fullName evidence="3">Glucose kinase</fullName>
    </alternativeName>
</protein>
<dbReference type="EC" id="2.7.1.2" evidence="3"/>
<reference evidence="5 6" key="1">
    <citation type="journal article" date="2018" name="Environ. Microbiol.">
        <title>Genomes of ubiquitous marine and hypersaline Hydrogenovibrio, Thiomicrorhabdus and Thiomicrospira spp. encode a diversity of mechanisms to sustain chemolithoautotrophy in heterogeneous environments.</title>
        <authorList>
            <person name="Scott K.M."/>
            <person name="Williams J."/>
            <person name="Porter C.M.B."/>
            <person name="Russel S."/>
            <person name="Harmer T.L."/>
            <person name="Paul J.H."/>
            <person name="Antonen K.M."/>
            <person name="Bridges M.K."/>
            <person name="Camper G.J."/>
            <person name="Campla C.K."/>
            <person name="Casella L.G."/>
            <person name="Chase E."/>
            <person name="Conrad J.W."/>
            <person name="Cruz M.C."/>
            <person name="Dunlap D.S."/>
            <person name="Duran L."/>
            <person name="Fahsbender E.M."/>
            <person name="Goldsmith D.B."/>
            <person name="Keeley R.F."/>
            <person name="Kondoff M.R."/>
            <person name="Kussy B.I."/>
            <person name="Lane M.K."/>
            <person name="Lawler S."/>
            <person name="Leigh B.A."/>
            <person name="Lewis C."/>
            <person name="Lostal L.M."/>
            <person name="Marking D."/>
            <person name="Mancera P.A."/>
            <person name="McClenthan E.C."/>
            <person name="McIntyre E.A."/>
            <person name="Mine J.A."/>
            <person name="Modi S."/>
            <person name="Moore B.D."/>
            <person name="Morgan W.A."/>
            <person name="Nelson K.M."/>
            <person name="Nguyen K.N."/>
            <person name="Ogburn N."/>
            <person name="Parrino D.G."/>
            <person name="Pedapudi A.D."/>
            <person name="Pelham R.P."/>
            <person name="Preece A.M."/>
            <person name="Rampersad E.A."/>
            <person name="Richardson J.C."/>
            <person name="Rodgers C.M."/>
            <person name="Schaffer B.L."/>
            <person name="Sheridan N.E."/>
            <person name="Solone M.R."/>
            <person name="Staley Z.R."/>
            <person name="Tabuchi M."/>
            <person name="Waide R.J."/>
            <person name="Wanjugi P.W."/>
            <person name="Young S."/>
            <person name="Clum A."/>
            <person name="Daum C."/>
            <person name="Huntemann M."/>
            <person name="Ivanova N."/>
            <person name="Kyrpides N."/>
            <person name="Mikhailova N."/>
            <person name="Palaniappan K."/>
            <person name="Pillay M."/>
            <person name="Reddy T.B.K."/>
            <person name="Shapiro N."/>
            <person name="Stamatis D."/>
            <person name="Varghese N."/>
            <person name="Woyke T."/>
            <person name="Boden R."/>
            <person name="Freyermuth S.K."/>
            <person name="Kerfeld C.A."/>
        </authorList>
    </citation>
    <scope>NUCLEOTIDE SEQUENCE [LARGE SCALE GENOMIC DNA]</scope>
    <source>
        <strain evidence="5 6">JR-2</strain>
    </source>
</reference>
<keyword evidence="3" id="KW-0547">Nucleotide-binding</keyword>
<sequence length="322" mass="34986">MSYILAADVGATKVLLQASDTTKNLVLAEKRYLSADFPSLTALIETFQSEFDLPAIDAACLGLPGPVKSRRAELTNLPWTVDADALETLCGIDRVDIINDFYAAALGVDDLQPDDLVCLQEGQYDITGNRLVVGAGSGLGVAPVKNCNGAFIPQPSEGGHADFAPVNNEQDDILAWLRKKWPHVSYERLLSGEGLETLYFFYSIQAHGHGKRGINAAEIHQAALDGEQIAVQTLDTFVEIYGAYIGNAALIWEPQAGIFVAGGIAPKIQDWMTQPRFIHAFLNKGRMKKIVETFPIYLVVNESVGLLGAIRHARSLLNAHPE</sequence>
<organism evidence="5 6">
    <name type="scientific">Hydrogenovibrio thermophilus</name>
    <dbReference type="NCBI Taxonomy" id="265883"/>
    <lineage>
        <taxon>Bacteria</taxon>
        <taxon>Pseudomonadati</taxon>
        <taxon>Pseudomonadota</taxon>
        <taxon>Gammaproteobacteria</taxon>
        <taxon>Thiotrichales</taxon>
        <taxon>Piscirickettsiaceae</taxon>
        <taxon>Hydrogenovibrio</taxon>
    </lineage>
</organism>
<keyword evidence="1 3" id="KW-0808">Transferase</keyword>
<dbReference type="GO" id="GO:0004340">
    <property type="term" value="F:glucokinase activity"/>
    <property type="evidence" value="ECO:0007669"/>
    <property type="project" value="UniProtKB-UniRule"/>
</dbReference>
<dbReference type="Gene3D" id="3.30.420.40">
    <property type="match status" value="1"/>
</dbReference>
<dbReference type="AlphaFoldDB" id="A0A410H1E2"/>
<keyword evidence="3" id="KW-0324">Glycolysis</keyword>
<dbReference type="GO" id="GO:0005536">
    <property type="term" value="F:D-glucose binding"/>
    <property type="evidence" value="ECO:0007669"/>
    <property type="project" value="InterPro"/>
</dbReference>
<evidence type="ECO:0000256" key="4">
    <source>
        <dbReference type="RuleBase" id="RU004046"/>
    </source>
</evidence>
<evidence type="ECO:0000313" key="6">
    <source>
        <dbReference type="Proteomes" id="UP000285478"/>
    </source>
</evidence>
<dbReference type="NCBIfam" id="TIGR00749">
    <property type="entry name" value="glk"/>
    <property type="match status" value="1"/>
</dbReference>
<dbReference type="InterPro" id="IPR043129">
    <property type="entry name" value="ATPase_NBD"/>
</dbReference>
<dbReference type="GO" id="GO:0005737">
    <property type="term" value="C:cytoplasm"/>
    <property type="evidence" value="ECO:0007669"/>
    <property type="project" value="UniProtKB-SubCell"/>
</dbReference>
<dbReference type="CDD" id="cd24008">
    <property type="entry name" value="ASKHA_NBD_GLK"/>
    <property type="match status" value="1"/>
</dbReference>
<proteinExistence type="inferred from homology"/>
<comment type="subcellular location">
    <subcellularLocation>
        <location evidence="3">Cytoplasm</location>
    </subcellularLocation>
</comment>
<keyword evidence="6" id="KW-1185">Reference proteome</keyword>
<dbReference type="InterPro" id="IPR003836">
    <property type="entry name" value="Glucokinase"/>
</dbReference>
<dbReference type="SUPFAM" id="SSF53067">
    <property type="entry name" value="Actin-like ATPase domain"/>
    <property type="match status" value="1"/>
</dbReference>
<evidence type="ECO:0000313" key="5">
    <source>
        <dbReference type="EMBL" id="QAB14739.1"/>
    </source>
</evidence>
<dbReference type="Proteomes" id="UP000285478">
    <property type="component" value="Chromosome"/>
</dbReference>
<comment type="similarity">
    <text evidence="3 4">Belongs to the bacterial glucokinase family.</text>
</comment>
<comment type="catalytic activity">
    <reaction evidence="3">
        <text>D-glucose + ATP = D-glucose 6-phosphate + ADP + H(+)</text>
        <dbReference type="Rhea" id="RHEA:17825"/>
        <dbReference type="ChEBI" id="CHEBI:4167"/>
        <dbReference type="ChEBI" id="CHEBI:15378"/>
        <dbReference type="ChEBI" id="CHEBI:30616"/>
        <dbReference type="ChEBI" id="CHEBI:61548"/>
        <dbReference type="ChEBI" id="CHEBI:456216"/>
        <dbReference type="EC" id="2.7.1.2"/>
    </reaction>
</comment>
<dbReference type="KEGG" id="htr:EPV75_03150"/>
<comment type="caution">
    <text evidence="3">Lacks conserved residue(s) required for the propagation of feature annotation.</text>
</comment>